<sequence length="196" mass="22447">MSYATVAGLPRFLSTPALVNLSITVDDWFNSESDEDDDVKKPVTHHRADMVNGLTTFIEQCEPTIHSLRLRELRISLQSLERLLFNLPSVTNLLLSSVTMLSTFFRTTAYASSDDHLRPVLPRLKALRLRHMPDDFPYEDVCNLFAHRAAFHPNHETVKTLMFETFDSEPLERSDLKDAVLKVRKHGVDVHLSPLY</sequence>
<proteinExistence type="predicted"/>
<organism evidence="1 2">
    <name type="scientific">Coprinellus micaceus</name>
    <name type="common">Glistening ink-cap mushroom</name>
    <name type="synonym">Coprinus micaceus</name>
    <dbReference type="NCBI Taxonomy" id="71717"/>
    <lineage>
        <taxon>Eukaryota</taxon>
        <taxon>Fungi</taxon>
        <taxon>Dikarya</taxon>
        <taxon>Basidiomycota</taxon>
        <taxon>Agaricomycotina</taxon>
        <taxon>Agaricomycetes</taxon>
        <taxon>Agaricomycetidae</taxon>
        <taxon>Agaricales</taxon>
        <taxon>Agaricineae</taxon>
        <taxon>Psathyrellaceae</taxon>
        <taxon>Coprinellus</taxon>
    </lineage>
</organism>
<dbReference type="EMBL" id="QPFP01000025">
    <property type="protein sequence ID" value="TEB29879.1"/>
    <property type="molecule type" value="Genomic_DNA"/>
</dbReference>
<evidence type="ECO:0000313" key="2">
    <source>
        <dbReference type="Proteomes" id="UP000298030"/>
    </source>
</evidence>
<reference evidence="1 2" key="1">
    <citation type="journal article" date="2019" name="Nat. Ecol. Evol.">
        <title>Megaphylogeny resolves global patterns of mushroom evolution.</title>
        <authorList>
            <person name="Varga T."/>
            <person name="Krizsan K."/>
            <person name="Foldi C."/>
            <person name="Dima B."/>
            <person name="Sanchez-Garcia M."/>
            <person name="Sanchez-Ramirez S."/>
            <person name="Szollosi G.J."/>
            <person name="Szarkandi J.G."/>
            <person name="Papp V."/>
            <person name="Albert L."/>
            <person name="Andreopoulos W."/>
            <person name="Angelini C."/>
            <person name="Antonin V."/>
            <person name="Barry K.W."/>
            <person name="Bougher N.L."/>
            <person name="Buchanan P."/>
            <person name="Buyck B."/>
            <person name="Bense V."/>
            <person name="Catcheside P."/>
            <person name="Chovatia M."/>
            <person name="Cooper J."/>
            <person name="Damon W."/>
            <person name="Desjardin D."/>
            <person name="Finy P."/>
            <person name="Geml J."/>
            <person name="Haridas S."/>
            <person name="Hughes K."/>
            <person name="Justo A."/>
            <person name="Karasinski D."/>
            <person name="Kautmanova I."/>
            <person name="Kiss B."/>
            <person name="Kocsube S."/>
            <person name="Kotiranta H."/>
            <person name="LaButti K.M."/>
            <person name="Lechner B.E."/>
            <person name="Liimatainen K."/>
            <person name="Lipzen A."/>
            <person name="Lukacs Z."/>
            <person name="Mihaltcheva S."/>
            <person name="Morgado L.N."/>
            <person name="Niskanen T."/>
            <person name="Noordeloos M.E."/>
            <person name="Ohm R.A."/>
            <person name="Ortiz-Santana B."/>
            <person name="Ovrebo C."/>
            <person name="Racz N."/>
            <person name="Riley R."/>
            <person name="Savchenko A."/>
            <person name="Shiryaev A."/>
            <person name="Soop K."/>
            <person name="Spirin V."/>
            <person name="Szebenyi C."/>
            <person name="Tomsovsky M."/>
            <person name="Tulloss R.E."/>
            <person name="Uehling J."/>
            <person name="Grigoriev I.V."/>
            <person name="Vagvolgyi C."/>
            <person name="Papp T."/>
            <person name="Martin F.M."/>
            <person name="Miettinen O."/>
            <person name="Hibbett D.S."/>
            <person name="Nagy L.G."/>
        </authorList>
    </citation>
    <scope>NUCLEOTIDE SEQUENCE [LARGE SCALE GENOMIC DNA]</scope>
    <source>
        <strain evidence="1 2">FP101781</strain>
    </source>
</reference>
<protein>
    <recommendedName>
        <fullName evidence="3">F-box domain-containing protein</fullName>
    </recommendedName>
</protein>
<comment type="caution">
    <text evidence="1">The sequence shown here is derived from an EMBL/GenBank/DDBJ whole genome shotgun (WGS) entry which is preliminary data.</text>
</comment>
<dbReference type="Proteomes" id="UP000298030">
    <property type="component" value="Unassembled WGS sequence"/>
</dbReference>
<accession>A0A4Y7T8H9</accession>
<name>A0A4Y7T8H9_COPMI</name>
<evidence type="ECO:0008006" key="3">
    <source>
        <dbReference type="Google" id="ProtNLM"/>
    </source>
</evidence>
<gene>
    <name evidence="1" type="ORF">FA13DRAFT_600333</name>
</gene>
<evidence type="ECO:0000313" key="1">
    <source>
        <dbReference type="EMBL" id="TEB29879.1"/>
    </source>
</evidence>
<keyword evidence="2" id="KW-1185">Reference proteome</keyword>
<dbReference type="AlphaFoldDB" id="A0A4Y7T8H9"/>